<dbReference type="PANTHER" id="PTHR35250:SF1">
    <property type="entry name" value="UBIQUINOL-CYTOCHROME-C REDUCTASE COMPLEX ASSEMBLY FACTOR 5"/>
    <property type="match status" value="1"/>
</dbReference>
<dbReference type="OrthoDB" id="5913955at2759"/>
<proteinExistence type="predicted"/>
<name>A0A8N1S911_9HYME</name>
<dbReference type="AlphaFoldDB" id="A0A8N1S911"/>
<dbReference type="RefSeq" id="XP_025074483.1">
    <property type="nucleotide sequence ID" value="XM_025218698.1"/>
</dbReference>
<keyword evidence="1" id="KW-1133">Transmembrane helix</keyword>
<keyword evidence="1" id="KW-0812">Transmembrane</keyword>
<keyword evidence="1" id="KW-0472">Membrane</keyword>
<protein>
    <submittedName>
        <fullName evidence="3">Small integral membrane protein 4</fullName>
    </submittedName>
</protein>
<dbReference type="Proteomes" id="UP000504615">
    <property type="component" value="Unplaced"/>
</dbReference>
<dbReference type="InterPro" id="IPR028183">
    <property type="entry name" value="UQCC5"/>
</dbReference>
<evidence type="ECO:0000313" key="2">
    <source>
        <dbReference type="Proteomes" id="UP000504615"/>
    </source>
</evidence>
<dbReference type="GeneID" id="112552759"/>
<dbReference type="Pfam" id="PF15114">
    <property type="entry name" value="UPF0640"/>
    <property type="match status" value="1"/>
</dbReference>
<organism evidence="2 3">
    <name type="scientific">Pogonomyrmex barbatus</name>
    <name type="common">red harvester ant</name>
    <dbReference type="NCBI Taxonomy" id="144034"/>
    <lineage>
        <taxon>Eukaryota</taxon>
        <taxon>Metazoa</taxon>
        <taxon>Ecdysozoa</taxon>
        <taxon>Arthropoda</taxon>
        <taxon>Hexapoda</taxon>
        <taxon>Insecta</taxon>
        <taxon>Pterygota</taxon>
        <taxon>Neoptera</taxon>
        <taxon>Endopterygota</taxon>
        <taxon>Hymenoptera</taxon>
        <taxon>Apocrita</taxon>
        <taxon>Aculeata</taxon>
        <taxon>Formicoidea</taxon>
        <taxon>Formicidae</taxon>
        <taxon>Myrmicinae</taxon>
        <taxon>Pogonomyrmex</taxon>
    </lineage>
</organism>
<feature type="transmembrane region" description="Helical" evidence="1">
    <location>
        <begin position="21"/>
        <end position="41"/>
    </location>
</feature>
<gene>
    <name evidence="3" type="primary">LOC112552759</name>
</gene>
<evidence type="ECO:0000313" key="3">
    <source>
        <dbReference type="RefSeq" id="XP_025074483.1"/>
    </source>
</evidence>
<accession>A0A8N1S911</accession>
<dbReference type="PANTHER" id="PTHR35250">
    <property type="entry name" value="SMALL INTEGRAL MEMBRANE PROTEIN 4"/>
    <property type="match status" value="1"/>
</dbReference>
<evidence type="ECO:0000256" key="1">
    <source>
        <dbReference type="SAM" id="Phobius"/>
    </source>
</evidence>
<reference evidence="3" key="1">
    <citation type="submission" date="2025-08" db="UniProtKB">
        <authorList>
            <consortium name="RefSeq"/>
        </authorList>
    </citation>
    <scope>IDENTIFICATION</scope>
</reference>
<keyword evidence="2" id="KW-1185">Reference proteome</keyword>
<sequence>MSPYRAKFRKLYKKLPGKVLGEYRLLPLFFVAGAALEYFMIHWHVGEVNFYKTYKRRKVEELVEERLRQEQRG</sequence>